<dbReference type="GO" id="GO:0008725">
    <property type="term" value="F:DNA-3-methyladenine glycosylase activity"/>
    <property type="evidence" value="ECO:0007669"/>
    <property type="project" value="TreeGrafter"/>
</dbReference>
<gene>
    <name evidence="7" type="ORF">H3H37_14135</name>
</gene>
<dbReference type="EC" id="3.2.2.21" evidence="2"/>
<dbReference type="InterPro" id="IPR011257">
    <property type="entry name" value="DNA_glycosylase"/>
</dbReference>
<dbReference type="Gene3D" id="1.10.1670.40">
    <property type="match status" value="1"/>
</dbReference>
<reference evidence="7 8" key="1">
    <citation type="submission" date="2020-07" db="EMBL/GenBank/DDBJ databases">
        <title>Novel species isolated from subtropical streams in China.</title>
        <authorList>
            <person name="Lu H."/>
        </authorList>
    </citation>
    <scope>NUCLEOTIDE SEQUENCE [LARGE SCALE GENOMIC DNA]</scope>
    <source>
        <strain evidence="7 8">LX20W</strain>
    </source>
</reference>
<dbReference type="Proteomes" id="UP000534388">
    <property type="component" value="Unassembled WGS sequence"/>
</dbReference>
<evidence type="ECO:0000256" key="2">
    <source>
        <dbReference type="ARBA" id="ARBA00012000"/>
    </source>
</evidence>
<proteinExistence type="predicted"/>
<comment type="catalytic activity">
    <reaction evidence="1">
        <text>Hydrolysis of alkylated DNA, releasing 3-methyladenine, 3-methylguanine, 7-methylguanine and 7-methyladenine.</text>
        <dbReference type="EC" id="3.2.2.21"/>
    </reaction>
</comment>
<evidence type="ECO:0000259" key="6">
    <source>
        <dbReference type="SMART" id="SM01009"/>
    </source>
</evidence>
<feature type="domain" description="HhH-GPD" evidence="5">
    <location>
        <begin position="155"/>
        <end position="319"/>
    </location>
</feature>
<protein>
    <recommendedName>
        <fullName evidence="2">DNA-3-methyladenine glycosylase II</fullName>
        <ecNumber evidence="2">3.2.2.21</ecNumber>
    </recommendedName>
</protein>
<dbReference type="GO" id="GO:0005737">
    <property type="term" value="C:cytoplasm"/>
    <property type="evidence" value="ECO:0007669"/>
    <property type="project" value="TreeGrafter"/>
</dbReference>
<dbReference type="GO" id="GO:0006307">
    <property type="term" value="P:DNA alkylation repair"/>
    <property type="evidence" value="ECO:0007669"/>
    <property type="project" value="TreeGrafter"/>
</dbReference>
<name>A0A7W2ET79_9BURK</name>
<dbReference type="GO" id="GO:0032131">
    <property type="term" value="F:alkylated DNA binding"/>
    <property type="evidence" value="ECO:0007669"/>
    <property type="project" value="TreeGrafter"/>
</dbReference>
<dbReference type="AlphaFoldDB" id="A0A7W2ET79"/>
<dbReference type="RefSeq" id="WP_182163495.1">
    <property type="nucleotide sequence ID" value="NZ_JACEZT010000008.1"/>
</dbReference>
<dbReference type="SMART" id="SM00478">
    <property type="entry name" value="ENDO3c"/>
    <property type="match status" value="1"/>
</dbReference>
<keyword evidence="4" id="KW-0234">DNA repair</keyword>
<organism evidence="7 8">
    <name type="scientific">Rugamonas brunnea</name>
    <dbReference type="NCBI Taxonomy" id="2758569"/>
    <lineage>
        <taxon>Bacteria</taxon>
        <taxon>Pseudomonadati</taxon>
        <taxon>Pseudomonadota</taxon>
        <taxon>Betaproteobacteria</taxon>
        <taxon>Burkholderiales</taxon>
        <taxon>Oxalobacteraceae</taxon>
        <taxon>Telluria group</taxon>
        <taxon>Rugamonas</taxon>
    </lineage>
</organism>
<dbReference type="SMART" id="SM01009">
    <property type="entry name" value="AlkA_N"/>
    <property type="match status" value="1"/>
</dbReference>
<evidence type="ECO:0000256" key="4">
    <source>
        <dbReference type="ARBA" id="ARBA00023204"/>
    </source>
</evidence>
<dbReference type="PANTHER" id="PTHR43003:SF5">
    <property type="entry name" value="DNA-3-METHYLADENINE GLYCOSYLASE"/>
    <property type="match status" value="1"/>
</dbReference>
<evidence type="ECO:0000259" key="5">
    <source>
        <dbReference type="SMART" id="SM00478"/>
    </source>
</evidence>
<dbReference type="EMBL" id="JACEZT010000008">
    <property type="protein sequence ID" value="MBA5638193.1"/>
    <property type="molecule type" value="Genomic_DNA"/>
</dbReference>
<dbReference type="PANTHER" id="PTHR43003">
    <property type="entry name" value="DNA-3-METHYLADENINE GLYCOSYLASE"/>
    <property type="match status" value="1"/>
</dbReference>
<sequence length="324" mass="34636">MTRASFTLPLPPGYRLDDVLAFHRRDAESVAEQVSDRHLRKGVLLDGVPVVLDIALDIAPPMANDGAKGNARNNANSRAPSAAHCTILADGPCTPAIEAYARAAAEAMLGLRIDPEPFADFTAGDPLFGPLTRAQAGLRVVQSATVFEALTWAIIGQQINLPFAIALRRTFILQAGRQHSSGLWCYPDAGSAASLVPDALTTRKFSRAKADTVLRLAQLVASGELRLALGPGYGIDDVSAALLAVKGIGPWTVNYGLLRGYGYADCSLHGDVAVRAALQHLLGEDAKPDMARTEQFLARYRPHRTMAAAHLWASQHPREDPPAP</sequence>
<evidence type="ECO:0000313" key="7">
    <source>
        <dbReference type="EMBL" id="MBA5638193.1"/>
    </source>
</evidence>
<evidence type="ECO:0000256" key="3">
    <source>
        <dbReference type="ARBA" id="ARBA00022763"/>
    </source>
</evidence>
<dbReference type="InterPro" id="IPR003265">
    <property type="entry name" value="HhH-GPD_domain"/>
</dbReference>
<evidence type="ECO:0000256" key="1">
    <source>
        <dbReference type="ARBA" id="ARBA00000086"/>
    </source>
</evidence>
<dbReference type="SUPFAM" id="SSF48150">
    <property type="entry name" value="DNA-glycosylase"/>
    <property type="match status" value="1"/>
</dbReference>
<dbReference type="InterPro" id="IPR051912">
    <property type="entry name" value="Alkylbase_DNA_Glycosylase/TA"/>
</dbReference>
<feature type="domain" description="DNA-3-methyladenine glycosylase AlkA N-terminal" evidence="6">
    <location>
        <begin position="5"/>
        <end position="145"/>
    </location>
</feature>
<keyword evidence="3" id="KW-0227">DNA damage</keyword>
<evidence type="ECO:0000313" key="8">
    <source>
        <dbReference type="Proteomes" id="UP000534388"/>
    </source>
</evidence>
<comment type="caution">
    <text evidence="7">The sequence shown here is derived from an EMBL/GenBank/DDBJ whole genome shotgun (WGS) entry which is preliminary data.</text>
</comment>
<dbReference type="Gene3D" id="1.10.340.30">
    <property type="entry name" value="Hypothetical protein, domain 2"/>
    <property type="match status" value="1"/>
</dbReference>
<keyword evidence="8" id="KW-1185">Reference proteome</keyword>
<accession>A0A7W2ET79</accession>
<dbReference type="GO" id="GO:0032993">
    <property type="term" value="C:protein-DNA complex"/>
    <property type="evidence" value="ECO:0007669"/>
    <property type="project" value="TreeGrafter"/>
</dbReference>
<dbReference type="GO" id="GO:0043916">
    <property type="term" value="F:DNA-7-methylguanine glycosylase activity"/>
    <property type="evidence" value="ECO:0007669"/>
    <property type="project" value="TreeGrafter"/>
</dbReference>
<dbReference type="GO" id="GO:0006285">
    <property type="term" value="P:base-excision repair, AP site formation"/>
    <property type="evidence" value="ECO:0007669"/>
    <property type="project" value="TreeGrafter"/>
</dbReference>
<dbReference type="InterPro" id="IPR010316">
    <property type="entry name" value="AlkA_N"/>
</dbReference>